<dbReference type="CDD" id="cd00118">
    <property type="entry name" value="LysM"/>
    <property type="match status" value="1"/>
</dbReference>
<dbReference type="InterPro" id="IPR018392">
    <property type="entry name" value="LysM"/>
</dbReference>
<accession>A0A124FN41</accession>
<dbReference type="PANTHER" id="PTHR21666">
    <property type="entry name" value="PEPTIDASE-RELATED"/>
    <property type="match status" value="1"/>
</dbReference>
<feature type="domain" description="LysM" evidence="2">
    <location>
        <begin position="106"/>
        <end position="153"/>
    </location>
</feature>
<feature type="transmembrane region" description="Helical" evidence="1">
    <location>
        <begin position="28"/>
        <end position="49"/>
    </location>
</feature>
<dbReference type="InterPro" id="IPR011055">
    <property type="entry name" value="Dup_hybrid_motif"/>
</dbReference>
<dbReference type="AlphaFoldDB" id="A0A124FN41"/>
<sequence>MINSKTTAPQNNKVQEESGRKQRSIISIITWIIAVLMIFLMGASLYQFFKGESLLQLFGVASSSQIESDDSNPVLPSYAAGDDYQSVKRDANADTVLPSGYRKEPVNYTVESGDSIFGIAQTFDVEPESVLWANYDILNDDPHLISVGQDLIIPPVDGILYKWKEGDTIEKVAGEYYADPEDVLLFPGNDLDMTNPAIEPGTLVMIPGGYRAYQTWVVPTIVRGNSGVNSSILGPGACSTSEGGAVGTYTFVWPTPYHQITGNDYWGGHQALDMMCYQGDAIFASDSGVVVYAGAISGGYGNMVMIDHGNGYQTLYAHLNSINVSCGQSVYQGQVIAACGSTGNSTGPHLHFEIRLNGGMINPWLVVQ</sequence>
<comment type="caution">
    <text evidence="3">The sequence shown here is derived from an EMBL/GenBank/DDBJ whole genome shotgun (WGS) entry which is preliminary data.</text>
</comment>
<dbReference type="PANTHER" id="PTHR21666:SF270">
    <property type="entry name" value="MUREIN HYDROLASE ACTIVATOR ENVC"/>
    <property type="match status" value="1"/>
</dbReference>
<organism evidence="3 4">
    <name type="scientific">Anaerolinea thermophila</name>
    <dbReference type="NCBI Taxonomy" id="167964"/>
    <lineage>
        <taxon>Bacteria</taxon>
        <taxon>Bacillati</taxon>
        <taxon>Chloroflexota</taxon>
        <taxon>Anaerolineae</taxon>
        <taxon>Anaerolineales</taxon>
        <taxon>Anaerolineaceae</taxon>
        <taxon>Anaerolinea</taxon>
    </lineage>
</organism>
<dbReference type="InterPro" id="IPR036779">
    <property type="entry name" value="LysM_dom_sf"/>
</dbReference>
<dbReference type="GO" id="GO:0004222">
    <property type="term" value="F:metalloendopeptidase activity"/>
    <property type="evidence" value="ECO:0007669"/>
    <property type="project" value="TreeGrafter"/>
</dbReference>
<dbReference type="Pfam" id="PF01476">
    <property type="entry name" value="LysM"/>
    <property type="match status" value="1"/>
</dbReference>
<evidence type="ECO:0000259" key="2">
    <source>
        <dbReference type="PROSITE" id="PS51782"/>
    </source>
</evidence>
<keyword evidence="1" id="KW-1133">Transmembrane helix</keyword>
<reference evidence="3 4" key="1">
    <citation type="journal article" date="2015" name="MBio">
        <title>Genome-Resolved Metagenomic Analysis Reveals Roles for Candidate Phyla and Other Microbial Community Members in Biogeochemical Transformations in Oil Reservoirs.</title>
        <authorList>
            <person name="Hu P."/>
            <person name="Tom L."/>
            <person name="Singh A."/>
            <person name="Thomas B.C."/>
            <person name="Baker B.J."/>
            <person name="Piceno Y.M."/>
            <person name="Andersen G.L."/>
            <person name="Banfield J.F."/>
        </authorList>
    </citation>
    <scope>NUCLEOTIDE SEQUENCE [LARGE SCALE GENOMIC DNA]</scope>
    <source>
        <strain evidence="3">46_16</strain>
    </source>
</reference>
<dbReference type="Proteomes" id="UP000064249">
    <property type="component" value="Unassembled WGS sequence"/>
</dbReference>
<dbReference type="InterPro" id="IPR016047">
    <property type="entry name" value="M23ase_b-sheet_dom"/>
</dbReference>
<evidence type="ECO:0000256" key="1">
    <source>
        <dbReference type="SAM" id="Phobius"/>
    </source>
</evidence>
<dbReference type="Gene3D" id="2.70.70.10">
    <property type="entry name" value="Glucose Permease (Domain IIA)"/>
    <property type="match status" value="1"/>
</dbReference>
<evidence type="ECO:0000313" key="3">
    <source>
        <dbReference type="EMBL" id="KUK46718.1"/>
    </source>
</evidence>
<evidence type="ECO:0000313" key="4">
    <source>
        <dbReference type="Proteomes" id="UP000064249"/>
    </source>
</evidence>
<keyword evidence="1" id="KW-0812">Transmembrane</keyword>
<name>A0A124FN41_9CHLR</name>
<protein>
    <submittedName>
        <fullName evidence="3">Peptidase M23 family protein</fullName>
    </submittedName>
</protein>
<dbReference type="InterPro" id="IPR050570">
    <property type="entry name" value="Cell_wall_metabolism_enzyme"/>
</dbReference>
<keyword evidence="1" id="KW-0472">Membrane</keyword>
<dbReference type="SUPFAM" id="SSF51261">
    <property type="entry name" value="Duplicated hybrid motif"/>
    <property type="match status" value="1"/>
</dbReference>
<gene>
    <name evidence="3" type="ORF">XD73_0422</name>
</gene>
<dbReference type="Pfam" id="PF01551">
    <property type="entry name" value="Peptidase_M23"/>
    <property type="match status" value="1"/>
</dbReference>
<dbReference type="EMBL" id="LGFU01000011">
    <property type="protein sequence ID" value="KUK46718.1"/>
    <property type="molecule type" value="Genomic_DNA"/>
</dbReference>
<dbReference type="PROSITE" id="PS51782">
    <property type="entry name" value="LYSM"/>
    <property type="match status" value="1"/>
</dbReference>
<dbReference type="SUPFAM" id="SSF54106">
    <property type="entry name" value="LysM domain"/>
    <property type="match status" value="1"/>
</dbReference>
<dbReference type="Gene3D" id="3.10.350.10">
    <property type="entry name" value="LysM domain"/>
    <property type="match status" value="1"/>
</dbReference>
<dbReference type="CDD" id="cd12797">
    <property type="entry name" value="M23_peptidase"/>
    <property type="match status" value="1"/>
</dbReference>
<proteinExistence type="predicted"/>